<dbReference type="InterPro" id="IPR012338">
    <property type="entry name" value="Beta-lactam/transpept-like"/>
</dbReference>
<organism evidence="3 4">
    <name type="scientific">Jiangella alba</name>
    <dbReference type="NCBI Taxonomy" id="561176"/>
    <lineage>
        <taxon>Bacteria</taxon>
        <taxon>Bacillati</taxon>
        <taxon>Actinomycetota</taxon>
        <taxon>Actinomycetes</taxon>
        <taxon>Jiangellales</taxon>
        <taxon>Jiangellaceae</taxon>
        <taxon>Jiangella</taxon>
    </lineage>
</organism>
<dbReference type="OrthoDB" id="5177574at2"/>
<dbReference type="PANTHER" id="PTHR46825">
    <property type="entry name" value="D-ALANYL-D-ALANINE-CARBOXYPEPTIDASE/ENDOPEPTIDASE AMPH"/>
    <property type="match status" value="1"/>
</dbReference>
<sequence length="396" mass="41749">MRRPLPIAVLSAATLLCAAAVPAGATDHGLDVPALERALAEVHEAGAPGAVVEVRDGDEVWSAAAGDRDPTDHRPEPVEPTDLVRIGSVTKSMLTTVVLQLVDEGRLGLDDPVAEHLPDVLPYDEPITVRQLLSHTGGVPDFFLDLFPSLAEGSPADVESGRLRVVRPERLVDIATSRPLDFVPGDSMSYSNTGFIVVGLLVEQLTGNPVEDELKRRVFEPAGLADTSMPRVSPVIRGEHPHAFLATPDPDRPLLDTTRISPTLLWSAGAVISTTADVNTFFRAMFDGTLLPADLLAQALTLTPQSEGSYGLGIQAMPAQCAPVEGGVAYGHTGSTLGFVTYAFSSPDGERQVSVAITVEDLIARNDELSAAVDVLIGAGLCAQVGVVEKLDRVLG</sequence>
<feature type="chain" id="PRO_5010161965" evidence="1">
    <location>
        <begin position="26"/>
        <end position="396"/>
    </location>
</feature>
<evidence type="ECO:0000259" key="2">
    <source>
        <dbReference type="Pfam" id="PF00144"/>
    </source>
</evidence>
<keyword evidence="3" id="KW-0121">Carboxypeptidase</keyword>
<dbReference type="GO" id="GO:0004180">
    <property type="term" value="F:carboxypeptidase activity"/>
    <property type="evidence" value="ECO:0007669"/>
    <property type="project" value="UniProtKB-KW"/>
</dbReference>
<name>A0A1H5LH79_9ACTN</name>
<dbReference type="PANTHER" id="PTHR46825:SF7">
    <property type="entry name" value="D-ALANYL-D-ALANINE CARBOXYPEPTIDASE"/>
    <property type="match status" value="1"/>
</dbReference>
<dbReference type="EMBL" id="FNUC01000003">
    <property type="protein sequence ID" value="SEE76422.1"/>
    <property type="molecule type" value="Genomic_DNA"/>
</dbReference>
<dbReference type="Proteomes" id="UP000181980">
    <property type="component" value="Unassembled WGS sequence"/>
</dbReference>
<dbReference type="SUPFAM" id="SSF56601">
    <property type="entry name" value="beta-lactamase/transpeptidase-like"/>
    <property type="match status" value="1"/>
</dbReference>
<evidence type="ECO:0000256" key="1">
    <source>
        <dbReference type="SAM" id="SignalP"/>
    </source>
</evidence>
<reference evidence="4" key="1">
    <citation type="submission" date="2016-10" db="EMBL/GenBank/DDBJ databases">
        <authorList>
            <person name="Varghese N."/>
            <person name="Submissions S."/>
        </authorList>
    </citation>
    <scope>NUCLEOTIDE SEQUENCE [LARGE SCALE GENOMIC DNA]</scope>
    <source>
        <strain evidence="4">DSM 45237</strain>
    </source>
</reference>
<accession>A0A1H5LH79</accession>
<dbReference type="RefSeq" id="WP_069115005.1">
    <property type="nucleotide sequence ID" value="NZ_FNUC01000003.1"/>
</dbReference>
<protein>
    <submittedName>
        <fullName evidence="3">D-alanyl-D-alanine carboxypeptidase</fullName>
    </submittedName>
</protein>
<dbReference type="Pfam" id="PF00144">
    <property type="entry name" value="Beta-lactamase"/>
    <property type="match status" value="1"/>
</dbReference>
<dbReference type="InterPro" id="IPR001466">
    <property type="entry name" value="Beta-lactam-related"/>
</dbReference>
<dbReference type="AlphaFoldDB" id="A0A1H5LH79"/>
<dbReference type="STRING" id="561176.SAMN04488561_2604"/>
<feature type="signal peptide" evidence="1">
    <location>
        <begin position="1"/>
        <end position="25"/>
    </location>
</feature>
<gene>
    <name evidence="3" type="ORF">SAMN04488561_2604</name>
</gene>
<evidence type="ECO:0000313" key="4">
    <source>
        <dbReference type="Proteomes" id="UP000181980"/>
    </source>
</evidence>
<feature type="domain" description="Beta-lactamase-related" evidence="2">
    <location>
        <begin position="42"/>
        <end position="358"/>
    </location>
</feature>
<proteinExistence type="predicted"/>
<keyword evidence="3" id="KW-0645">Protease</keyword>
<dbReference type="Gene3D" id="3.40.710.10">
    <property type="entry name" value="DD-peptidase/beta-lactamase superfamily"/>
    <property type="match status" value="1"/>
</dbReference>
<evidence type="ECO:0000313" key="3">
    <source>
        <dbReference type="EMBL" id="SEE76422.1"/>
    </source>
</evidence>
<dbReference type="InterPro" id="IPR050491">
    <property type="entry name" value="AmpC-like"/>
</dbReference>
<keyword evidence="4" id="KW-1185">Reference proteome</keyword>
<keyword evidence="1" id="KW-0732">Signal</keyword>
<keyword evidence="3" id="KW-0378">Hydrolase</keyword>